<dbReference type="Proteomes" id="UP000236291">
    <property type="component" value="Unassembled WGS sequence"/>
</dbReference>
<sequence length="68" mass="7701">MGFTRVELNIDSQAVVQVVRNGSLQSNSGLAFVKQIWRLLALDWIVEIEHSYGKQICVQMRWPISGAL</sequence>
<organism evidence="1 2">
    <name type="scientific">Trifolium pratense</name>
    <name type="common">Red clover</name>
    <dbReference type="NCBI Taxonomy" id="57577"/>
    <lineage>
        <taxon>Eukaryota</taxon>
        <taxon>Viridiplantae</taxon>
        <taxon>Streptophyta</taxon>
        <taxon>Embryophyta</taxon>
        <taxon>Tracheophyta</taxon>
        <taxon>Spermatophyta</taxon>
        <taxon>Magnoliopsida</taxon>
        <taxon>eudicotyledons</taxon>
        <taxon>Gunneridae</taxon>
        <taxon>Pentapetalae</taxon>
        <taxon>rosids</taxon>
        <taxon>fabids</taxon>
        <taxon>Fabales</taxon>
        <taxon>Fabaceae</taxon>
        <taxon>Papilionoideae</taxon>
        <taxon>50 kb inversion clade</taxon>
        <taxon>NPAAA clade</taxon>
        <taxon>Hologalegina</taxon>
        <taxon>IRL clade</taxon>
        <taxon>Trifolieae</taxon>
        <taxon>Trifolium</taxon>
    </lineage>
</organism>
<reference evidence="1 2" key="2">
    <citation type="journal article" date="2017" name="Front. Plant Sci.">
        <title>Gene Classification and Mining of Molecular Markers Useful in Red Clover (Trifolium pratense) Breeding.</title>
        <authorList>
            <person name="Istvanek J."/>
            <person name="Dluhosova J."/>
            <person name="Dluhos P."/>
            <person name="Patkova L."/>
            <person name="Nedelnik J."/>
            <person name="Repkova J."/>
        </authorList>
    </citation>
    <scope>NUCLEOTIDE SEQUENCE [LARGE SCALE GENOMIC DNA]</scope>
    <source>
        <strain evidence="2">cv. Tatra</strain>
        <tissue evidence="1">Young leaves</tissue>
    </source>
</reference>
<dbReference type="AlphaFoldDB" id="A0A2K3LVE0"/>
<accession>A0A2K3LVE0</accession>
<comment type="caution">
    <text evidence="1">The sequence shown here is derived from an EMBL/GenBank/DDBJ whole genome shotgun (WGS) entry which is preliminary data.</text>
</comment>
<name>A0A2K3LVE0_TRIPR</name>
<evidence type="ECO:0000313" key="2">
    <source>
        <dbReference type="Proteomes" id="UP000236291"/>
    </source>
</evidence>
<protein>
    <submittedName>
        <fullName evidence="1">Uncharacterized protein</fullName>
    </submittedName>
</protein>
<reference evidence="1 2" key="1">
    <citation type="journal article" date="2014" name="Am. J. Bot.">
        <title>Genome assembly and annotation for red clover (Trifolium pratense; Fabaceae).</title>
        <authorList>
            <person name="Istvanek J."/>
            <person name="Jaros M."/>
            <person name="Krenek A."/>
            <person name="Repkova J."/>
        </authorList>
    </citation>
    <scope>NUCLEOTIDE SEQUENCE [LARGE SCALE GENOMIC DNA]</scope>
    <source>
        <strain evidence="2">cv. Tatra</strain>
        <tissue evidence="1">Young leaves</tissue>
    </source>
</reference>
<proteinExistence type="predicted"/>
<gene>
    <name evidence="1" type="ORF">L195_g038508</name>
</gene>
<dbReference type="EMBL" id="ASHM01042090">
    <property type="protein sequence ID" value="PNX82479.1"/>
    <property type="molecule type" value="Genomic_DNA"/>
</dbReference>
<evidence type="ECO:0000313" key="1">
    <source>
        <dbReference type="EMBL" id="PNX82479.1"/>
    </source>
</evidence>